<dbReference type="CDD" id="cd05246">
    <property type="entry name" value="dTDP_GD_SDR_e"/>
    <property type="match status" value="1"/>
</dbReference>
<dbReference type="PANTHER" id="PTHR43000">
    <property type="entry name" value="DTDP-D-GLUCOSE 4,6-DEHYDRATASE-RELATED"/>
    <property type="match status" value="1"/>
</dbReference>
<evidence type="ECO:0000256" key="7">
    <source>
        <dbReference type="RuleBase" id="RU004473"/>
    </source>
</evidence>
<dbReference type="EMBL" id="CP060783">
    <property type="protein sequence ID" value="QNP49972.1"/>
    <property type="molecule type" value="Genomic_DNA"/>
</dbReference>
<evidence type="ECO:0000256" key="3">
    <source>
        <dbReference type="ARBA" id="ARBA00008178"/>
    </source>
</evidence>
<comment type="similarity">
    <text evidence="3 7">Belongs to the NAD(P)-dependent epimerase/dehydratase family. dTDP-glucose dehydratase subfamily.</text>
</comment>
<protein>
    <recommendedName>
        <fullName evidence="4 7">dTDP-glucose 4,6-dehydratase</fullName>
        <ecNumber evidence="4 7">4.2.1.46</ecNumber>
    </recommendedName>
</protein>
<dbReference type="AlphaFoldDB" id="A0A7H0GNV6"/>
<dbReference type="EC" id="4.2.1.46" evidence="4 7"/>
<dbReference type="NCBIfam" id="TIGR01181">
    <property type="entry name" value="dTDP_gluc_dehyt"/>
    <property type="match status" value="1"/>
</dbReference>
<evidence type="ECO:0000256" key="2">
    <source>
        <dbReference type="ARBA" id="ARBA00001911"/>
    </source>
</evidence>
<dbReference type="InterPro" id="IPR016040">
    <property type="entry name" value="NAD(P)-bd_dom"/>
</dbReference>
<proteinExistence type="inferred from homology"/>
<dbReference type="PROSITE" id="PS00061">
    <property type="entry name" value="ADH_SHORT"/>
    <property type="match status" value="1"/>
</dbReference>
<dbReference type="Proteomes" id="UP000516028">
    <property type="component" value="Chromosome"/>
</dbReference>
<feature type="domain" description="NAD(P)-binding" evidence="8">
    <location>
        <begin position="3"/>
        <end position="323"/>
    </location>
</feature>
<dbReference type="Gene3D" id="3.90.25.10">
    <property type="entry name" value="UDP-galactose 4-epimerase, domain 1"/>
    <property type="match status" value="1"/>
</dbReference>
<evidence type="ECO:0000256" key="5">
    <source>
        <dbReference type="ARBA" id="ARBA00023027"/>
    </source>
</evidence>
<dbReference type="KEGG" id="daer:H9K75_09020"/>
<sequence length="358" mass="40422">MILVTGGAGFIGANFVLDWLATHNEPVVNVDKLTYAGNLQNLRTLQGDARHQFVQGDIGDSALIERLLKEHQPRAIVNFAAESHVDRSIHGPEDFIETNVVGTFRLLEAARHYWAGLADADRQAFRFLHVSTDEVYGSLKPTDPAFTEEHNYEPNSPYSASKAASDHLVRAWHHTYGLPVLTTNCSNNYGPYHFPEKLIPLMIVNALAGKPLPVYGDGMQIRDWLYVRDHCSAIRRVLEGGKLGETYNVGGWNEKPNIEIVNLVCGLLDELRPRADGKSYREQITYVTDRPGHDRRYAIDARKLERELGWKPAETFETGIRKTVEWYLDNADWVAGVQTGSYRDWISQQYSQENKASA</sequence>
<dbReference type="InterPro" id="IPR020904">
    <property type="entry name" value="Sc_DH/Rdtase_CS"/>
</dbReference>
<evidence type="ECO:0000313" key="10">
    <source>
        <dbReference type="Proteomes" id="UP000516028"/>
    </source>
</evidence>
<gene>
    <name evidence="9" type="primary">rfbB</name>
    <name evidence="9" type="ORF">H9K75_09020</name>
</gene>
<dbReference type="GO" id="GO:0009225">
    <property type="term" value="P:nucleotide-sugar metabolic process"/>
    <property type="evidence" value="ECO:0007669"/>
    <property type="project" value="InterPro"/>
</dbReference>
<comment type="catalytic activity">
    <reaction evidence="1 7">
        <text>dTDP-alpha-D-glucose = dTDP-4-dehydro-6-deoxy-alpha-D-glucose + H2O</text>
        <dbReference type="Rhea" id="RHEA:17221"/>
        <dbReference type="ChEBI" id="CHEBI:15377"/>
        <dbReference type="ChEBI" id="CHEBI:57477"/>
        <dbReference type="ChEBI" id="CHEBI:57649"/>
        <dbReference type="EC" id="4.2.1.46"/>
    </reaction>
</comment>
<comment type="cofactor">
    <cofactor evidence="2 7">
        <name>NAD(+)</name>
        <dbReference type="ChEBI" id="CHEBI:57540"/>
    </cofactor>
</comment>
<evidence type="ECO:0000256" key="6">
    <source>
        <dbReference type="ARBA" id="ARBA00023239"/>
    </source>
</evidence>
<keyword evidence="10" id="KW-1185">Reference proteome</keyword>
<dbReference type="Pfam" id="PF16363">
    <property type="entry name" value="GDP_Man_Dehyd"/>
    <property type="match status" value="1"/>
</dbReference>
<dbReference type="Gene3D" id="3.40.50.720">
    <property type="entry name" value="NAD(P)-binding Rossmann-like Domain"/>
    <property type="match status" value="1"/>
</dbReference>
<keyword evidence="6 7" id="KW-0456">Lyase</keyword>
<name>A0A7H0GNV6_9BURK</name>
<reference evidence="9 10" key="1">
    <citation type="submission" date="2020-08" db="EMBL/GenBank/DDBJ databases">
        <title>Genome sequence of Diaphorobacter aerolatus KACC 16536T.</title>
        <authorList>
            <person name="Hyun D.-W."/>
            <person name="Bae J.-W."/>
        </authorList>
    </citation>
    <scope>NUCLEOTIDE SEQUENCE [LARGE SCALE GENOMIC DNA]</scope>
    <source>
        <strain evidence="9 10">KACC 16536</strain>
    </source>
</reference>
<evidence type="ECO:0000256" key="4">
    <source>
        <dbReference type="ARBA" id="ARBA00011990"/>
    </source>
</evidence>
<dbReference type="InterPro" id="IPR036291">
    <property type="entry name" value="NAD(P)-bd_dom_sf"/>
</dbReference>
<keyword evidence="5" id="KW-0520">NAD</keyword>
<evidence type="ECO:0000256" key="1">
    <source>
        <dbReference type="ARBA" id="ARBA00001539"/>
    </source>
</evidence>
<dbReference type="GO" id="GO:0008460">
    <property type="term" value="F:dTDP-glucose 4,6-dehydratase activity"/>
    <property type="evidence" value="ECO:0007669"/>
    <property type="project" value="UniProtKB-EC"/>
</dbReference>
<evidence type="ECO:0000259" key="8">
    <source>
        <dbReference type="Pfam" id="PF16363"/>
    </source>
</evidence>
<dbReference type="RefSeq" id="WP_187725512.1">
    <property type="nucleotide sequence ID" value="NZ_CP060783.1"/>
</dbReference>
<dbReference type="InterPro" id="IPR005888">
    <property type="entry name" value="dTDP_Gluc_deHydtase"/>
</dbReference>
<evidence type="ECO:0000313" key="9">
    <source>
        <dbReference type="EMBL" id="QNP49972.1"/>
    </source>
</evidence>
<accession>A0A7H0GNV6</accession>
<organism evidence="9 10">
    <name type="scientific">Diaphorobacter aerolatus</name>
    <dbReference type="NCBI Taxonomy" id="1288495"/>
    <lineage>
        <taxon>Bacteria</taxon>
        <taxon>Pseudomonadati</taxon>
        <taxon>Pseudomonadota</taxon>
        <taxon>Betaproteobacteria</taxon>
        <taxon>Burkholderiales</taxon>
        <taxon>Comamonadaceae</taxon>
        <taxon>Diaphorobacter</taxon>
    </lineage>
</organism>
<dbReference type="SUPFAM" id="SSF51735">
    <property type="entry name" value="NAD(P)-binding Rossmann-fold domains"/>
    <property type="match status" value="1"/>
</dbReference>